<feature type="compositionally biased region" description="Basic and acidic residues" evidence="1">
    <location>
        <begin position="60"/>
        <end position="75"/>
    </location>
</feature>
<evidence type="ECO:0000256" key="2">
    <source>
        <dbReference type="SAM" id="Phobius"/>
    </source>
</evidence>
<proteinExistence type="predicted"/>
<feature type="compositionally biased region" description="Basic and acidic residues" evidence="1">
    <location>
        <begin position="109"/>
        <end position="132"/>
    </location>
</feature>
<keyword evidence="2" id="KW-1133">Transmembrane helix</keyword>
<protein>
    <submittedName>
        <fullName evidence="3">Uncharacterized protein</fullName>
    </submittedName>
</protein>
<dbReference type="OrthoDB" id="8563392at2"/>
<reference evidence="3 4" key="1">
    <citation type="submission" date="2020-08" db="EMBL/GenBank/DDBJ databases">
        <title>Genome sequencing of Purple Non-Sulfur Bacteria from various extreme environments.</title>
        <authorList>
            <person name="Mayer M."/>
        </authorList>
    </citation>
    <scope>NUCLEOTIDE SEQUENCE [LARGE SCALE GENOMIC DNA]</scope>
    <source>
        <strain evidence="3 4">2761</strain>
    </source>
</reference>
<dbReference type="EMBL" id="JACIGE010000008">
    <property type="protein sequence ID" value="MBB4248008.1"/>
    <property type="molecule type" value="Genomic_DNA"/>
</dbReference>
<keyword evidence="4" id="KW-1185">Reference proteome</keyword>
<evidence type="ECO:0000313" key="3">
    <source>
        <dbReference type="EMBL" id="MBB4248008.1"/>
    </source>
</evidence>
<dbReference type="AlphaFoldDB" id="A0A840GBH1"/>
<evidence type="ECO:0000256" key="1">
    <source>
        <dbReference type="SAM" id="MobiDB-lite"/>
    </source>
</evidence>
<keyword evidence="2" id="KW-0812">Transmembrane</keyword>
<sequence>MREDVLVRQVRLQQKPRQRALLPRAWSAGTSLTLLLACMIVWPDMAVAADGGFARRFEQRGDFPQRDAQPRETRFASDSWAQPVRREGAAYNGYSPGDAPEASRPGRFSSEERRQLRRDLHEAGRDLYAPRR</sequence>
<feature type="region of interest" description="Disordered" evidence="1">
    <location>
        <begin position="86"/>
        <end position="132"/>
    </location>
</feature>
<feature type="transmembrane region" description="Helical" evidence="2">
    <location>
        <begin position="21"/>
        <end position="42"/>
    </location>
</feature>
<accession>A0A840GBH1</accession>
<name>A0A840GBH1_RHOTE</name>
<gene>
    <name evidence="3" type="ORF">GGD90_002394</name>
</gene>
<feature type="region of interest" description="Disordered" evidence="1">
    <location>
        <begin position="60"/>
        <end position="79"/>
    </location>
</feature>
<comment type="caution">
    <text evidence="3">The sequence shown here is derived from an EMBL/GenBank/DDBJ whole genome shotgun (WGS) entry which is preliminary data.</text>
</comment>
<dbReference type="Proteomes" id="UP000587070">
    <property type="component" value="Unassembled WGS sequence"/>
</dbReference>
<organism evidence="3 4">
    <name type="scientific">Rhodocyclus tenuis</name>
    <name type="common">Rhodospirillum tenue</name>
    <dbReference type="NCBI Taxonomy" id="1066"/>
    <lineage>
        <taxon>Bacteria</taxon>
        <taxon>Pseudomonadati</taxon>
        <taxon>Pseudomonadota</taxon>
        <taxon>Betaproteobacteria</taxon>
        <taxon>Rhodocyclales</taxon>
        <taxon>Rhodocyclaceae</taxon>
        <taxon>Rhodocyclus</taxon>
    </lineage>
</organism>
<dbReference type="RefSeq" id="WP_153116861.1">
    <property type="nucleotide sequence ID" value="NZ_JACIGE010000008.1"/>
</dbReference>
<keyword evidence="2" id="KW-0472">Membrane</keyword>
<evidence type="ECO:0000313" key="4">
    <source>
        <dbReference type="Proteomes" id="UP000587070"/>
    </source>
</evidence>